<keyword evidence="2" id="KW-0698">rRNA processing</keyword>
<dbReference type="Pfam" id="PF02527">
    <property type="entry name" value="GidB"/>
    <property type="match status" value="1"/>
</dbReference>
<sequence length="171" mass="18959">MNLAADQILIEQLQTYQALLLHWNKTANLTAITEPDKIVTHHLLDALAVHEFITGQRVLDVGSGAGLPGIPLALINPDKDFILLDSNGKKTRFMTQARIELGLENVTVVKSRIEDYDDRVDHVISRAFSSLAEFGHFCLRLLEKNGSLLAMKGPGYEIELAALESAFTRVH</sequence>
<gene>
    <name evidence="4" type="ORF">METZ01_LOCUS464549</name>
</gene>
<dbReference type="GO" id="GO:0005829">
    <property type="term" value="C:cytosol"/>
    <property type="evidence" value="ECO:0007669"/>
    <property type="project" value="TreeGrafter"/>
</dbReference>
<evidence type="ECO:0008006" key="5">
    <source>
        <dbReference type="Google" id="ProtNLM"/>
    </source>
</evidence>
<evidence type="ECO:0000256" key="3">
    <source>
        <dbReference type="ARBA" id="ARBA00022679"/>
    </source>
</evidence>
<protein>
    <recommendedName>
        <fullName evidence="5">16S rRNA (Guanine(527)-N(7))-methyltransferase RsmG</fullName>
    </recommendedName>
</protein>
<evidence type="ECO:0000313" key="4">
    <source>
        <dbReference type="EMBL" id="SVE11695.1"/>
    </source>
</evidence>
<keyword evidence="1" id="KW-0963">Cytoplasm</keyword>
<dbReference type="AlphaFoldDB" id="A0A383AWY2"/>
<dbReference type="NCBIfam" id="TIGR00138">
    <property type="entry name" value="rsmG_gidB"/>
    <property type="match status" value="1"/>
</dbReference>
<dbReference type="Gene3D" id="3.40.50.150">
    <property type="entry name" value="Vaccinia Virus protein VP39"/>
    <property type="match status" value="1"/>
</dbReference>
<dbReference type="GO" id="GO:0070043">
    <property type="term" value="F:rRNA (guanine-N7-)-methyltransferase activity"/>
    <property type="evidence" value="ECO:0007669"/>
    <property type="project" value="TreeGrafter"/>
</dbReference>
<reference evidence="4" key="1">
    <citation type="submission" date="2018-05" db="EMBL/GenBank/DDBJ databases">
        <authorList>
            <person name="Lanie J.A."/>
            <person name="Ng W.-L."/>
            <person name="Kazmierczak K.M."/>
            <person name="Andrzejewski T.M."/>
            <person name="Davidsen T.M."/>
            <person name="Wayne K.J."/>
            <person name="Tettelin H."/>
            <person name="Glass J.I."/>
            <person name="Rusch D."/>
            <person name="Podicherti R."/>
            <person name="Tsui H.-C.T."/>
            <person name="Winkler M.E."/>
        </authorList>
    </citation>
    <scope>NUCLEOTIDE SEQUENCE</scope>
</reference>
<name>A0A383AWY2_9ZZZZ</name>
<dbReference type="PIRSF" id="PIRSF003078">
    <property type="entry name" value="GidB"/>
    <property type="match status" value="1"/>
</dbReference>
<feature type="non-terminal residue" evidence="4">
    <location>
        <position position="171"/>
    </location>
</feature>
<dbReference type="PANTHER" id="PTHR31760">
    <property type="entry name" value="S-ADENOSYL-L-METHIONINE-DEPENDENT METHYLTRANSFERASES SUPERFAMILY PROTEIN"/>
    <property type="match status" value="1"/>
</dbReference>
<accession>A0A383AWY2</accession>
<evidence type="ECO:0000256" key="1">
    <source>
        <dbReference type="ARBA" id="ARBA00022490"/>
    </source>
</evidence>
<organism evidence="4">
    <name type="scientific">marine metagenome</name>
    <dbReference type="NCBI Taxonomy" id="408172"/>
    <lineage>
        <taxon>unclassified sequences</taxon>
        <taxon>metagenomes</taxon>
        <taxon>ecological metagenomes</taxon>
    </lineage>
</organism>
<dbReference type="HAMAP" id="MF_00074">
    <property type="entry name" value="16SrRNA_methyltr_G"/>
    <property type="match status" value="1"/>
</dbReference>
<dbReference type="PANTHER" id="PTHR31760:SF0">
    <property type="entry name" value="S-ADENOSYL-L-METHIONINE-DEPENDENT METHYLTRANSFERASES SUPERFAMILY PROTEIN"/>
    <property type="match status" value="1"/>
</dbReference>
<dbReference type="CDD" id="cd02440">
    <property type="entry name" value="AdoMet_MTases"/>
    <property type="match status" value="1"/>
</dbReference>
<dbReference type="SUPFAM" id="SSF53335">
    <property type="entry name" value="S-adenosyl-L-methionine-dependent methyltransferases"/>
    <property type="match status" value="1"/>
</dbReference>
<keyword evidence="3" id="KW-0808">Transferase</keyword>
<dbReference type="InterPro" id="IPR029063">
    <property type="entry name" value="SAM-dependent_MTases_sf"/>
</dbReference>
<proteinExistence type="inferred from homology"/>
<evidence type="ECO:0000256" key="2">
    <source>
        <dbReference type="ARBA" id="ARBA00022552"/>
    </source>
</evidence>
<dbReference type="EMBL" id="UINC01195231">
    <property type="protein sequence ID" value="SVE11695.1"/>
    <property type="molecule type" value="Genomic_DNA"/>
</dbReference>
<dbReference type="InterPro" id="IPR003682">
    <property type="entry name" value="rRNA_ssu_MeTfrase_G"/>
</dbReference>